<feature type="transmembrane region" description="Helical" evidence="1">
    <location>
        <begin position="12"/>
        <end position="30"/>
    </location>
</feature>
<gene>
    <name evidence="3" type="ORF">AF333_17530</name>
</gene>
<keyword evidence="1" id="KW-1133">Transmembrane helix</keyword>
<accession>A0A0D1XJU1</accession>
<keyword evidence="1" id="KW-0812">Transmembrane</keyword>
<dbReference type="GO" id="GO:0016787">
    <property type="term" value="F:hydrolase activity"/>
    <property type="evidence" value="ECO:0007669"/>
    <property type="project" value="UniProtKB-KW"/>
</dbReference>
<dbReference type="InterPro" id="IPR029058">
    <property type="entry name" value="AB_hydrolase_fold"/>
</dbReference>
<keyword evidence="3" id="KW-0378">Hydrolase</keyword>
<dbReference type="Proteomes" id="UP000037269">
    <property type="component" value="Unassembled WGS sequence"/>
</dbReference>
<dbReference type="PANTHER" id="PTHR42886:SF64">
    <property type="entry name" value="HYDROLASE"/>
    <property type="match status" value="1"/>
</dbReference>
<comment type="caution">
    <text evidence="3">The sequence shown here is derived from an EMBL/GenBank/DDBJ whole genome shotgun (WGS) entry which is preliminary data.</text>
</comment>
<feature type="domain" description="AB hydrolase-1" evidence="2">
    <location>
        <begin position="67"/>
        <end position="167"/>
    </location>
</feature>
<dbReference type="STRING" id="47500.AF333_17530"/>
<dbReference type="SUPFAM" id="SSF53474">
    <property type="entry name" value="alpha/beta-Hydrolases"/>
    <property type="match status" value="1"/>
</dbReference>
<evidence type="ECO:0000313" key="3">
    <source>
        <dbReference type="EMBL" id="KON97010.1"/>
    </source>
</evidence>
<protein>
    <submittedName>
        <fullName evidence="3">Alpha/beta hydrolase</fullName>
    </submittedName>
</protein>
<dbReference type="EMBL" id="LGUG01000004">
    <property type="protein sequence ID" value="KON97010.1"/>
    <property type="molecule type" value="Genomic_DNA"/>
</dbReference>
<dbReference type="PANTHER" id="PTHR42886">
    <property type="entry name" value="RE40534P-RELATED"/>
    <property type="match status" value="1"/>
</dbReference>
<dbReference type="Gene3D" id="3.40.50.1820">
    <property type="entry name" value="alpha/beta hydrolase"/>
    <property type="match status" value="1"/>
</dbReference>
<proteinExistence type="predicted"/>
<dbReference type="InterPro" id="IPR000073">
    <property type="entry name" value="AB_hydrolase_1"/>
</dbReference>
<sequence>MVTRKKFRFWIFIRNILLIFIAMFLVLIIFNQVMGAYEKNKYPPLGQLVEVDGENMHVYTKGKGKNTIVLLSGAGTAAPVLDYEPLMNEMAKNNKVVVVETFGYGWSDITNKERTVENIVEEIRAALKKANIEGPYILMPHSVSGIYSMYYANKYPDEIKAIIGIDCTLPQMVKYFNESARTMPQYLSVIAPTGIARLAVNMNPEKYLPIADKGTYSDDNLKMTKIISAWSLGNKNIVAEVNEINHNIGKTMDMSFPPDMPVMIFTPKDDRVREDGKTKVSFYQTQISHLPSNKLVVLEGHHYLHWSRYKEICKTVNDFINTF</sequence>
<dbReference type="Pfam" id="PF00561">
    <property type="entry name" value="Abhydrolase_1"/>
    <property type="match status" value="1"/>
</dbReference>
<reference evidence="3 4" key="1">
    <citation type="submission" date="2015-07" db="EMBL/GenBank/DDBJ databases">
        <title>Fjat-14205 dsm 2895.</title>
        <authorList>
            <person name="Liu B."/>
            <person name="Wang J."/>
            <person name="Zhu Y."/>
            <person name="Liu G."/>
            <person name="Chen Q."/>
            <person name="Chen Z."/>
            <person name="Lan J."/>
            <person name="Che J."/>
            <person name="Ge C."/>
            <person name="Shi H."/>
            <person name="Pan Z."/>
            <person name="Liu X."/>
        </authorList>
    </citation>
    <scope>NUCLEOTIDE SEQUENCE [LARGE SCALE GENOMIC DNA]</scope>
    <source>
        <strain evidence="3 4">DSM 2895</strain>
    </source>
</reference>
<organism evidence="3 4">
    <name type="scientific">Aneurinibacillus migulanus</name>
    <name type="common">Bacillus migulanus</name>
    <dbReference type="NCBI Taxonomy" id="47500"/>
    <lineage>
        <taxon>Bacteria</taxon>
        <taxon>Bacillati</taxon>
        <taxon>Bacillota</taxon>
        <taxon>Bacilli</taxon>
        <taxon>Bacillales</taxon>
        <taxon>Paenibacillaceae</taxon>
        <taxon>Aneurinibacillus group</taxon>
        <taxon>Aneurinibacillus</taxon>
    </lineage>
</organism>
<keyword evidence="4" id="KW-1185">Reference proteome</keyword>
<evidence type="ECO:0000313" key="4">
    <source>
        <dbReference type="Proteomes" id="UP000037269"/>
    </source>
</evidence>
<dbReference type="PATRIC" id="fig|47500.8.peg.2748"/>
<name>A0A0D1XJU1_ANEMI</name>
<keyword evidence="1" id="KW-0472">Membrane</keyword>
<dbReference type="AlphaFoldDB" id="A0A0D1XJU1"/>
<evidence type="ECO:0000259" key="2">
    <source>
        <dbReference type="Pfam" id="PF00561"/>
    </source>
</evidence>
<evidence type="ECO:0000256" key="1">
    <source>
        <dbReference type="SAM" id="Phobius"/>
    </source>
</evidence>